<proteinExistence type="predicted"/>
<feature type="region of interest" description="Disordered" evidence="7">
    <location>
        <begin position="320"/>
        <end position="339"/>
    </location>
</feature>
<keyword evidence="1" id="KW-0723">Serine/threonine-protein kinase</keyword>
<feature type="compositionally biased region" description="Polar residues" evidence="7">
    <location>
        <begin position="367"/>
        <end position="381"/>
    </location>
</feature>
<dbReference type="InterPro" id="IPR000961">
    <property type="entry name" value="AGC-kinase_C"/>
</dbReference>
<dbReference type="EMBL" id="JAAAIN010000072">
    <property type="protein sequence ID" value="KAG0321200.1"/>
    <property type="molecule type" value="Genomic_DNA"/>
</dbReference>
<dbReference type="AlphaFoldDB" id="A0A9P6RIN6"/>
<dbReference type="PANTHER" id="PTHR24355:SF30">
    <property type="entry name" value="SERINE_THREONINE-PROTEIN KINASE 32B ISOFORM X1"/>
    <property type="match status" value="1"/>
</dbReference>
<feature type="compositionally biased region" description="Low complexity" evidence="7">
    <location>
        <begin position="806"/>
        <end position="816"/>
    </location>
</feature>
<dbReference type="FunFam" id="3.30.200.20:FF:000354">
    <property type="entry name" value="AGC/YANK protein kinase"/>
    <property type="match status" value="1"/>
</dbReference>
<feature type="region of interest" description="Disordered" evidence="7">
    <location>
        <begin position="363"/>
        <end position="398"/>
    </location>
</feature>
<comment type="caution">
    <text evidence="10">The sequence shown here is derived from an EMBL/GenBank/DDBJ whole genome shotgun (WGS) entry which is preliminary data.</text>
</comment>
<feature type="region of interest" description="Disordered" evidence="7">
    <location>
        <begin position="806"/>
        <end position="835"/>
    </location>
</feature>
<evidence type="ECO:0000256" key="4">
    <source>
        <dbReference type="ARBA" id="ARBA00022777"/>
    </source>
</evidence>
<evidence type="ECO:0000256" key="7">
    <source>
        <dbReference type="SAM" id="MobiDB-lite"/>
    </source>
</evidence>
<evidence type="ECO:0000256" key="6">
    <source>
        <dbReference type="PROSITE-ProRule" id="PRU10141"/>
    </source>
</evidence>
<feature type="compositionally biased region" description="Low complexity" evidence="7">
    <location>
        <begin position="694"/>
        <end position="704"/>
    </location>
</feature>
<dbReference type="GO" id="GO:0001664">
    <property type="term" value="F:G protein-coupled receptor binding"/>
    <property type="evidence" value="ECO:0007669"/>
    <property type="project" value="TreeGrafter"/>
</dbReference>
<evidence type="ECO:0000313" key="10">
    <source>
        <dbReference type="EMBL" id="KAG0321200.1"/>
    </source>
</evidence>
<dbReference type="Proteomes" id="UP000823405">
    <property type="component" value="Unassembled WGS sequence"/>
</dbReference>
<dbReference type="InterPro" id="IPR000719">
    <property type="entry name" value="Prot_kinase_dom"/>
</dbReference>
<dbReference type="PROSITE" id="PS51285">
    <property type="entry name" value="AGC_KINASE_CTER"/>
    <property type="match status" value="1"/>
</dbReference>
<feature type="region of interest" description="Disordered" evidence="7">
    <location>
        <begin position="478"/>
        <end position="762"/>
    </location>
</feature>
<feature type="domain" description="Protein kinase" evidence="8">
    <location>
        <begin position="22"/>
        <end position="282"/>
    </location>
</feature>
<keyword evidence="5 6" id="KW-0067">ATP-binding</keyword>
<keyword evidence="3 6" id="KW-0547">Nucleotide-binding</keyword>
<reference evidence="10" key="1">
    <citation type="journal article" date="2020" name="Fungal Divers.">
        <title>Resolving the Mortierellaceae phylogeny through synthesis of multi-gene phylogenetics and phylogenomics.</title>
        <authorList>
            <person name="Vandepol N."/>
            <person name="Liber J."/>
            <person name="Desiro A."/>
            <person name="Na H."/>
            <person name="Kennedy M."/>
            <person name="Barry K."/>
            <person name="Grigoriev I.V."/>
            <person name="Miller A.N."/>
            <person name="O'Donnell K."/>
            <person name="Stajich J.E."/>
            <person name="Bonito G."/>
        </authorList>
    </citation>
    <scope>NUCLEOTIDE SEQUENCE</scope>
    <source>
        <strain evidence="10">NVP60</strain>
    </source>
</reference>
<feature type="compositionally biased region" description="Polar residues" evidence="7">
    <location>
        <begin position="505"/>
        <end position="524"/>
    </location>
</feature>
<evidence type="ECO:0000256" key="1">
    <source>
        <dbReference type="ARBA" id="ARBA00022527"/>
    </source>
</evidence>
<gene>
    <name evidence="10" type="ORF">BGZ97_011890</name>
</gene>
<dbReference type="GO" id="GO:0009966">
    <property type="term" value="P:regulation of signal transduction"/>
    <property type="evidence" value="ECO:0007669"/>
    <property type="project" value="TreeGrafter"/>
</dbReference>
<feature type="compositionally biased region" description="Polar residues" evidence="7">
    <location>
        <begin position="550"/>
        <end position="562"/>
    </location>
</feature>
<dbReference type="GO" id="GO:0007186">
    <property type="term" value="P:G protein-coupled receptor signaling pathway"/>
    <property type="evidence" value="ECO:0007669"/>
    <property type="project" value="TreeGrafter"/>
</dbReference>
<feature type="domain" description="AGC-kinase C-terminal" evidence="9">
    <location>
        <begin position="283"/>
        <end position="364"/>
    </location>
</feature>
<dbReference type="PANTHER" id="PTHR24355">
    <property type="entry name" value="G PROTEIN-COUPLED RECEPTOR KINASE/RIBOSOMAL PROTEIN S6 KINASE"/>
    <property type="match status" value="1"/>
</dbReference>
<dbReference type="Gene3D" id="1.10.510.10">
    <property type="entry name" value="Transferase(Phosphotransferase) domain 1"/>
    <property type="match status" value="1"/>
</dbReference>
<protein>
    <recommendedName>
        <fullName evidence="12">Kinase-like protein</fullName>
    </recommendedName>
</protein>
<dbReference type="GO" id="GO:0004703">
    <property type="term" value="F:G protein-coupled receptor kinase activity"/>
    <property type="evidence" value="ECO:0007669"/>
    <property type="project" value="TreeGrafter"/>
</dbReference>
<dbReference type="OrthoDB" id="354826at2759"/>
<dbReference type="FunFam" id="1.10.510.10:FF:000469">
    <property type="entry name" value="Serine/threonine-protein kinase 32B"/>
    <property type="match status" value="1"/>
</dbReference>
<dbReference type="SMART" id="SM00220">
    <property type="entry name" value="S_TKc"/>
    <property type="match status" value="1"/>
</dbReference>
<evidence type="ECO:0008006" key="12">
    <source>
        <dbReference type="Google" id="ProtNLM"/>
    </source>
</evidence>
<feature type="compositionally biased region" description="Gly residues" evidence="7">
    <location>
        <begin position="684"/>
        <end position="693"/>
    </location>
</feature>
<evidence type="ECO:0000256" key="3">
    <source>
        <dbReference type="ARBA" id="ARBA00022741"/>
    </source>
</evidence>
<dbReference type="InterPro" id="IPR008271">
    <property type="entry name" value="Ser/Thr_kinase_AS"/>
</dbReference>
<dbReference type="Gene3D" id="3.30.200.20">
    <property type="entry name" value="Phosphorylase Kinase, domain 1"/>
    <property type="match status" value="1"/>
</dbReference>
<organism evidence="10 11">
    <name type="scientific">Linnemannia gamsii</name>
    <dbReference type="NCBI Taxonomy" id="64522"/>
    <lineage>
        <taxon>Eukaryota</taxon>
        <taxon>Fungi</taxon>
        <taxon>Fungi incertae sedis</taxon>
        <taxon>Mucoromycota</taxon>
        <taxon>Mortierellomycotina</taxon>
        <taxon>Mortierellomycetes</taxon>
        <taxon>Mortierellales</taxon>
        <taxon>Mortierellaceae</taxon>
        <taxon>Linnemannia</taxon>
    </lineage>
</organism>
<name>A0A9P6RIN6_9FUNG</name>
<dbReference type="GO" id="GO:0005524">
    <property type="term" value="F:ATP binding"/>
    <property type="evidence" value="ECO:0007669"/>
    <property type="project" value="UniProtKB-UniRule"/>
</dbReference>
<keyword evidence="11" id="KW-1185">Reference proteome</keyword>
<dbReference type="InterPro" id="IPR017441">
    <property type="entry name" value="Protein_kinase_ATP_BS"/>
</dbReference>
<dbReference type="PROSITE" id="PS50011">
    <property type="entry name" value="PROTEIN_KINASE_DOM"/>
    <property type="match status" value="1"/>
</dbReference>
<dbReference type="Pfam" id="PF00069">
    <property type="entry name" value="Pkinase"/>
    <property type="match status" value="1"/>
</dbReference>
<evidence type="ECO:0000256" key="2">
    <source>
        <dbReference type="ARBA" id="ARBA00022679"/>
    </source>
</evidence>
<evidence type="ECO:0000259" key="9">
    <source>
        <dbReference type="PROSITE" id="PS51285"/>
    </source>
</evidence>
<evidence type="ECO:0000259" key="8">
    <source>
        <dbReference type="PROSITE" id="PS50011"/>
    </source>
</evidence>
<dbReference type="SUPFAM" id="SSF56112">
    <property type="entry name" value="Protein kinase-like (PK-like)"/>
    <property type="match status" value="1"/>
</dbReference>
<accession>A0A9P6RIN6</accession>
<evidence type="ECO:0000313" key="11">
    <source>
        <dbReference type="Proteomes" id="UP000823405"/>
    </source>
</evidence>
<keyword evidence="4" id="KW-0418">Kinase</keyword>
<dbReference type="PROSITE" id="PS00108">
    <property type="entry name" value="PROTEIN_KINASE_ST"/>
    <property type="match status" value="1"/>
</dbReference>
<feature type="binding site" evidence="6">
    <location>
        <position position="51"/>
    </location>
    <ligand>
        <name>ATP</name>
        <dbReference type="ChEBI" id="CHEBI:30616"/>
    </ligand>
</feature>
<evidence type="ECO:0000256" key="5">
    <source>
        <dbReference type="ARBA" id="ARBA00022840"/>
    </source>
</evidence>
<feature type="compositionally biased region" description="Polar residues" evidence="7">
    <location>
        <begin position="572"/>
        <end position="581"/>
    </location>
</feature>
<dbReference type="PROSITE" id="PS00107">
    <property type="entry name" value="PROTEIN_KINASE_ATP"/>
    <property type="match status" value="1"/>
</dbReference>
<keyword evidence="2" id="KW-0808">Transferase</keyword>
<feature type="compositionally biased region" description="Low complexity" evidence="7">
    <location>
        <begin position="583"/>
        <end position="609"/>
    </location>
</feature>
<feature type="compositionally biased region" description="Low complexity" evidence="7">
    <location>
        <begin position="717"/>
        <end position="734"/>
    </location>
</feature>
<feature type="compositionally biased region" description="Basic residues" evidence="7">
    <location>
        <begin position="384"/>
        <end position="393"/>
    </location>
</feature>
<dbReference type="InterPro" id="IPR011009">
    <property type="entry name" value="Kinase-like_dom_sf"/>
</dbReference>
<sequence>MGAGCCKEEAIDFTSEIELSHFHLLRSVGKGAFGKVRVVQHKKSKEIYALKYINKAKCIRMRAVENIIQERRLLEEVEFSLICNLRYAFQDDENLFMVLDLMLGGDLRFHLERAGPMKEDVVKFYVAELALALDALHSRRIIHRDLKPDNVLLDEHGHAHLTDFNIAVYYNPAKPLVSIAGSMAYMAPEVLLRKGYFESVDWWSLGVVMFELLFGRRPFRGKSNDLLTDSILRDPLPFPGNVDDIVSAPCLDVLSKLCERDISKRLGCTPEGLDAFKQHPWFKNIEWDKLVTKEATPPFEPDSKRANFDATHELEELLMEDNPLKAKKRAQTSPEVELSSEMQLMEDKFIIYDFTKVKRSHSLSRPAASSGNNKNLLRSGSTGHGHHGHHHHESKLSMSSATLDGVLNARNSSGRIEHLPSMTAGGGGAQAVPLPSPAAAAAKMMMLRPESPSDLVGQERFNPDEDQLNLTTTSLTTTTTASGEHIATAPFPPLSGGKSIFNGGPQHQQPLSKSPSRETQNTVVQPVEESEFAQDEPRAEESVATRSAKPPTSTGSRTLGASQQQQQQEQQPVSATTTNRVQAPYAASTTPSSPSNSSGSSTLSTPATTYNNSPAPYHPHKHGAAGTILFSSPDSGTSLSTIGASPFGSATNPLMDPATIPNTPVTLRSRALRGREPSQSNAASGGGGGGAKGGRAFELSSQAQQERHQHQHHPHAQHQPSQQRQQQQQPQQQHHLTHQKTTSQVSSGHGRPMSAYTTSTSNAGSFHEAMMEFQETRSMTLAYQPHPFRARPRRPVRWVEEGVLDGLSSSNGNNSSLPPPLPPSGTNRAATNGGSGNVAVATAEATGSEEVIKTGGGPGMATISL</sequence>
<feature type="compositionally biased region" description="Polar residues" evidence="7">
    <location>
        <begin position="629"/>
        <end position="652"/>
    </location>
</feature>